<dbReference type="NCBIfam" id="TIGR03544">
    <property type="entry name" value="DivI1A_domain"/>
    <property type="match status" value="1"/>
</dbReference>
<evidence type="ECO:0000256" key="4">
    <source>
        <dbReference type="ARBA" id="ARBA00022618"/>
    </source>
</evidence>
<evidence type="ECO:0000256" key="5">
    <source>
        <dbReference type="ARBA" id="ARBA00023054"/>
    </source>
</evidence>
<dbReference type="PANTHER" id="PTHR35794">
    <property type="entry name" value="CELL DIVISION PROTEIN DIVIVA"/>
    <property type="match status" value="1"/>
</dbReference>
<dbReference type="Gene3D" id="6.10.250.660">
    <property type="match status" value="1"/>
</dbReference>
<evidence type="ECO:0000256" key="2">
    <source>
        <dbReference type="ARBA" id="ARBA00009008"/>
    </source>
</evidence>
<name>A0A6J6EFX8_9ZZZZ</name>
<organism evidence="8">
    <name type="scientific">freshwater metagenome</name>
    <dbReference type="NCBI Taxonomy" id="449393"/>
    <lineage>
        <taxon>unclassified sequences</taxon>
        <taxon>metagenomes</taxon>
        <taxon>ecological metagenomes</taxon>
    </lineage>
</organism>
<evidence type="ECO:0000256" key="3">
    <source>
        <dbReference type="ARBA" id="ARBA00022490"/>
    </source>
</evidence>
<dbReference type="AlphaFoldDB" id="A0A6J6EFX8"/>
<dbReference type="GO" id="GO:0051301">
    <property type="term" value="P:cell division"/>
    <property type="evidence" value="ECO:0007669"/>
    <property type="project" value="UniProtKB-KW"/>
</dbReference>
<evidence type="ECO:0000256" key="1">
    <source>
        <dbReference type="ARBA" id="ARBA00004496"/>
    </source>
</evidence>
<keyword evidence="4" id="KW-0132">Cell division</keyword>
<protein>
    <submittedName>
        <fullName evidence="8">Unannotated protein</fullName>
    </submittedName>
</protein>
<evidence type="ECO:0000256" key="7">
    <source>
        <dbReference type="SAM" id="Coils"/>
    </source>
</evidence>
<sequence length="161" mass="17603">MALTPEDVANVVFDTTRVRMGYDVAQVDEFLERVAEEIAALHNEVEMARKGTSLSSSQSVDTKSPVEVLTLAQQALTAATNEAERLVREARARAASISSSVESEKAQIEAQIKRLEAIEIDYRNRLRNWLSGMLNDLGAQLNDSIDSTGPVNVITSAPENN</sequence>
<accession>A0A6J6EFX8</accession>
<keyword evidence="6" id="KW-0131">Cell cycle</keyword>
<dbReference type="InterPro" id="IPR007793">
    <property type="entry name" value="DivIVA_fam"/>
</dbReference>
<feature type="coiled-coil region" evidence="7">
    <location>
        <begin position="31"/>
        <end position="125"/>
    </location>
</feature>
<comment type="similarity">
    <text evidence="2">Belongs to the DivIVA family.</text>
</comment>
<dbReference type="EMBL" id="CAEZTU010000010">
    <property type="protein sequence ID" value="CAB4573203.1"/>
    <property type="molecule type" value="Genomic_DNA"/>
</dbReference>
<dbReference type="InterPro" id="IPR019933">
    <property type="entry name" value="DivIVA_domain"/>
</dbReference>
<evidence type="ECO:0000313" key="8">
    <source>
        <dbReference type="EMBL" id="CAB4573203.1"/>
    </source>
</evidence>
<reference evidence="8" key="1">
    <citation type="submission" date="2020-05" db="EMBL/GenBank/DDBJ databases">
        <authorList>
            <person name="Chiriac C."/>
            <person name="Salcher M."/>
            <person name="Ghai R."/>
            <person name="Kavagutti S V."/>
        </authorList>
    </citation>
    <scope>NUCLEOTIDE SEQUENCE</scope>
</reference>
<evidence type="ECO:0000256" key="6">
    <source>
        <dbReference type="ARBA" id="ARBA00023306"/>
    </source>
</evidence>
<keyword evidence="3" id="KW-0963">Cytoplasm</keyword>
<dbReference type="GO" id="GO:0005737">
    <property type="term" value="C:cytoplasm"/>
    <property type="evidence" value="ECO:0007669"/>
    <property type="project" value="UniProtKB-SubCell"/>
</dbReference>
<dbReference type="PANTHER" id="PTHR35794:SF2">
    <property type="entry name" value="CELL DIVISION PROTEIN DIVIVA"/>
    <property type="match status" value="1"/>
</dbReference>
<comment type="subcellular location">
    <subcellularLocation>
        <location evidence="1">Cytoplasm</location>
    </subcellularLocation>
</comment>
<keyword evidence="5 7" id="KW-0175">Coiled coil</keyword>
<dbReference type="Pfam" id="PF05103">
    <property type="entry name" value="DivIVA"/>
    <property type="match status" value="1"/>
</dbReference>
<proteinExistence type="inferred from homology"/>
<gene>
    <name evidence="8" type="ORF">UFOPK1740_00388</name>
</gene>